<proteinExistence type="predicted"/>
<dbReference type="Proteomes" id="UP001152888">
    <property type="component" value="Unassembled WGS sequence"/>
</dbReference>
<dbReference type="EMBL" id="CAKOFQ010007402">
    <property type="protein sequence ID" value="CAH2000341.1"/>
    <property type="molecule type" value="Genomic_DNA"/>
</dbReference>
<evidence type="ECO:0000313" key="3">
    <source>
        <dbReference type="Proteomes" id="UP001152888"/>
    </source>
</evidence>
<feature type="region of interest" description="Disordered" evidence="1">
    <location>
        <begin position="1"/>
        <end position="37"/>
    </location>
</feature>
<organism evidence="2 3">
    <name type="scientific">Acanthoscelides obtectus</name>
    <name type="common">Bean weevil</name>
    <name type="synonym">Bruchus obtectus</name>
    <dbReference type="NCBI Taxonomy" id="200917"/>
    <lineage>
        <taxon>Eukaryota</taxon>
        <taxon>Metazoa</taxon>
        <taxon>Ecdysozoa</taxon>
        <taxon>Arthropoda</taxon>
        <taxon>Hexapoda</taxon>
        <taxon>Insecta</taxon>
        <taxon>Pterygota</taxon>
        <taxon>Neoptera</taxon>
        <taxon>Endopterygota</taxon>
        <taxon>Coleoptera</taxon>
        <taxon>Polyphaga</taxon>
        <taxon>Cucujiformia</taxon>
        <taxon>Chrysomeloidea</taxon>
        <taxon>Chrysomelidae</taxon>
        <taxon>Bruchinae</taxon>
        <taxon>Bruchini</taxon>
        <taxon>Acanthoscelides</taxon>
    </lineage>
</organism>
<keyword evidence="3" id="KW-1185">Reference proteome</keyword>
<accession>A0A9P0PWZ0</accession>
<name>A0A9P0PWZ0_ACAOB</name>
<protein>
    <submittedName>
        <fullName evidence="2">Uncharacterized protein</fullName>
    </submittedName>
</protein>
<evidence type="ECO:0000256" key="1">
    <source>
        <dbReference type="SAM" id="MobiDB-lite"/>
    </source>
</evidence>
<dbReference type="AlphaFoldDB" id="A0A9P0PWZ0"/>
<reference evidence="2" key="1">
    <citation type="submission" date="2022-03" db="EMBL/GenBank/DDBJ databases">
        <authorList>
            <person name="Sayadi A."/>
        </authorList>
    </citation>
    <scope>NUCLEOTIDE SEQUENCE</scope>
</reference>
<evidence type="ECO:0000313" key="2">
    <source>
        <dbReference type="EMBL" id="CAH2000341.1"/>
    </source>
</evidence>
<sequence length="82" mass="8986">MNEESGGMEPPSDTGQSNFITNSSSKSNNESQDNSPSSRIHLIIIGILICKKTQENVRSCEVCCMQAMSPAMFSCTSKQRPR</sequence>
<gene>
    <name evidence="2" type="ORF">ACAOBT_LOCUS25510</name>
</gene>
<comment type="caution">
    <text evidence="2">The sequence shown here is derived from an EMBL/GenBank/DDBJ whole genome shotgun (WGS) entry which is preliminary data.</text>
</comment>
<feature type="compositionally biased region" description="Polar residues" evidence="1">
    <location>
        <begin position="13"/>
        <end position="37"/>
    </location>
</feature>